<evidence type="ECO:0000313" key="2">
    <source>
        <dbReference type="EMBL" id="KAF9785101.1"/>
    </source>
</evidence>
<keyword evidence="3" id="KW-1185">Reference proteome</keyword>
<accession>A0A9P6HEE7</accession>
<comment type="caution">
    <text evidence="2">The sequence shown here is derived from an EMBL/GenBank/DDBJ whole genome shotgun (WGS) entry which is preliminary data.</text>
</comment>
<dbReference type="Proteomes" id="UP000736335">
    <property type="component" value="Unassembled WGS sequence"/>
</dbReference>
<dbReference type="AlphaFoldDB" id="A0A9P6HEE7"/>
<reference evidence="2" key="1">
    <citation type="journal article" date="2020" name="Nat. Commun.">
        <title>Large-scale genome sequencing of mycorrhizal fungi provides insights into the early evolution of symbiotic traits.</title>
        <authorList>
            <person name="Miyauchi S."/>
            <person name="Kiss E."/>
            <person name="Kuo A."/>
            <person name="Drula E."/>
            <person name="Kohler A."/>
            <person name="Sanchez-Garcia M."/>
            <person name="Morin E."/>
            <person name="Andreopoulos B."/>
            <person name="Barry K.W."/>
            <person name="Bonito G."/>
            <person name="Buee M."/>
            <person name="Carver A."/>
            <person name="Chen C."/>
            <person name="Cichocki N."/>
            <person name="Clum A."/>
            <person name="Culley D."/>
            <person name="Crous P.W."/>
            <person name="Fauchery L."/>
            <person name="Girlanda M."/>
            <person name="Hayes R.D."/>
            <person name="Keri Z."/>
            <person name="LaButti K."/>
            <person name="Lipzen A."/>
            <person name="Lombard V."/>
            <person name="Magnuson J."/>
            <person name="Maillard F."/>
            <person name="Murat C."/>
            <person name="Nolan M."/>
            <person name="Ohm R.A."/>
            <person name="Pangilinan J."/>
            <person name="Pereira M.F."/>
            <person name="Perotto S."/>
            <person name="Peter M."/>
            <person name="Pfister S."/>
            <person name="Riley R."/>
            <person name="Sitrit Y."/>
            <person name="Stielow J.B."/>
            <person name="Szollosi G."/>
            <person name="Zifcakova L."/>
            <person name="Stursova M."/>
            <person name="Spatafora J.W."/>
            <person name="Tedersoo L."/>
            <person name="Vaario L.M."/>
            <person name="Yamada A."/>
            <person name="Yan M."/>
            <person name="Wang P."/>
            <person name="Xu J."/>
            <person name="Bruns T."/>
            <person name="Baldrian P."/>
            <person name="Vilgalys R."/>
            <person name="Dunand C."/>
            <person name="Henrissat B."/>
            <person name="Grigoriev I.V."/>
            <person name="Hibbett D."/>
            <person name="Nagy L.G."/>
            <person name="Martin F.M."/>
        </authorList>
    </citation>
    <scope>NUCLEOTIDE SEQUENCE</scope>
    <source>
        <strain evidence="2">UH-Tt-Lm1</strain>
    </source>
</reference>
<feature type="transmembrane region" description="Helical" evidence="1">
    <location>
        <begin position="33"/>
        <end position="52"/>
    </location>
</feature>
<evidence type="ECO:0000256" key="1">
    <source>
        <dbReference type="SAM" id="Phobius"/>
    </source>
</evidence>
<organism evidence="2 3">
    <name type="scientific">Thelephora terrestris</name>
    <dbReference type="NCBI Taxonomy" id="56493"/>
    <lineage>
        <taxon>Eukaryota</taxon>
        <taxon>Fungi</taxon>
        <taxon>Dikarya</taxon>
        <taxon>Basidiomycota</taxon>
        <taxon>Agaricomycotina</taxon>
        <taxon>Agaricomycetes</taxon>
        <taxon>Thelephorales</taxon>
        <taxon>Thelephoraceae</taxon>
        <taxon>Thelephora</taxon>
    </lineage>
</organism>
<keyword evidence="1" id="KW-0812">Transmembrane</keyword>
<name>A0A9P6HEE7_9AGAM</name>
<protein>
    <submittedName>
        <fullName evidence="2">Uncharacterized protein</fullName>
    </submittedName>
</protein>
<sequence length="77" mass="8774">MGIAVLFIFTFFVTSYRCFARYTKGLWWYDDSVALFSAFSFIVFLIGSIYLAEASPSPEVRTAGTYILAVGFYTPIW</sequence>
<gene>
    <name evidence="2" type="ORF">BJ322DRAFT_807894</name>
</gene>
<proteinExistence type="predicted"/>
<keyword evidence="1" id="KW-0472">Membrane</keyword>
<evidence type="ECO:0000313" key="3">
    <source>
        <dbReference type="Proteomes" id="UP000736335"/>
    </source>
</evidence>
<keyword evidence="1" id="KW-1133">Transmembrane helix</keyword>
<reference evidence="2" key="2">
    <citation type="submission" date="2020-11" db="EMBL/GenBank/DDBJ databases">
        <authorList>
            <consortium name="DOE Joint Genome Institute"/>
            <person name="Kuo A."/>
            <person name="Miyauchi S."/>
            <person name="Kiss E."/>
            <person name="Drula E."/>
            <person name="Kohler A."/>
            <person name="Sanchez-Garcia M."/>
            <person name="Andreopoulos B."/>
            <person name="Barry K.W."/>
            <person name="Bonito G."/>
            <person name="Buee M."/>
            <person name="Carver A."/>
            <person name="Chen C."/>
            <person name="Cichocki N."/>
            <person name="Clum A."/>
            <person name="Culley D."/>
            <person name="Crous P.W."/>
            <person name="Fauchery L."/>
            <person name="Girlanda M."/>
            <person name="Hayes R."/>
            <person name="Keri Z."/>
            <person name="Labutti K."/>
            <person name="Lipzen A."/>
            <person name="Lombard V."/>
            <person name="Magnuson J."/>
            <person name="Maillard F."/>
            <person name="Morin E."/>
            <person name="Murat C."/>
            <person name="Nolan M."/>
            <person name="Ohm R."/>
            <person name="Pangilinan J."/>
            <person name="Pereira M."/>
            <person name="Perotto S."/>
            <person name="Peter M."/>
            <person name="Riley R."/>
            <person name="Sitrit Y."/>
            <person name="Stielow B."/>
            <person name="Szollosi G."/>
            <person name="Zifcakova L."/>
            <person name="Stursova M."/>
            <person name="Spatafora J.W."/>
            <person name="Tedersoo L."/>
            <person name="Vaario L.-M."/>
            <person name="Yamada A."/>
            <person name="Yan M."/>
            <person name="Wang P."/>
            <person name="Xu J."/>
            <person name="Bruns T."/>
            <person name="Baldrian P."/>
            <person name="Vilgalys R."/>
            <person name="Henrissat B."/>
            <person name="Grigoriev I.V."/>
            <person name="Hibbett D."/>
            <person name="Nagy L.G."/>
            <person name="Martin F.M."/>
        </authorList>
    </citation>
    <scope>NUCLEOTIDE SEQUENCE</scope>
    <source>
        <strain evidence="2">UH-Tt-Lm1</strain>
    </source>
</reference>
<dbReference type="EMBL" id="WIUZ02000007">
    <property type="protein sequence ID" value="KAF9785101.1"/>
    <property type="molecule type" value="Genomic_DNA"/>
</dbReference>